<evidence type="ECO:0000256" key="2">
    <source>
        <dbReference type="SAM" id="SignalP"/>
    </source>
</evidence>
<accession>A0ABT2EIA1</accession>
<name>A0ABT2EIA1_9BACT</name>
<protein>
    <submittedName>
        <fullName evidence="3">ABC-type Fe3+ transport system substrate-binding protein</fullName>
    </submittedName>
</protein>
<dbReference type="PANTHER" id="PTHR30006:SF24">
    <property type="entry name" value="SLL0237 PROTEIN"/>
    <property type="match status" value="1"/>
</dbReference>
<evidence type="ECO:0000313" key="4">
    <source>
        <dbReference type="Proteomes" id="UP001204798"/>
    </source>
</evidence>
<gene>
    <name evidence="3" type="ORF">M2350_000074</name>
</gene>
<keyword evidence="4" id="KW-1185">Reference proteome</keyword>
<feature type="chain" id="PRO_5046349679" evidence="2">
    <location>
        <begin position="20"/>
        <end position="425"/>
    </location>
</feature>
<dbReference type="SUPFAM" id="SSF53850">
    <property type="entry name" value="Periplasmic binding protein-like II"/>
    <property type="match status" value="1"/>
</dbReference>
<proteinExistence type="predicted"/>
<evidence type="ECO:0000256" key="1">
    <source>
        <dbReference type="ARBA" id="ARBA00022729"/>
    </source>
</evidence>
<dbReference type="Pfam" id="PF13343">
    <property type="entry name" value="SBP_bac_6"/>
    <property type="match status" value="1"/>
</dbReference>
<keyword evidence="1 2" id="KW-0732">Signal</keyword>
<evidence type="ECO:0000313" key="3">
    <source>
        <dbReference type="EMBL" id="MCS3917677.1"/>
    </source>
</evidence>
<dbReference type="RefSeq" id="WP_259091994.1">
    <property type="nucleotide sequence ID" value="NZ_CP130454.1"/>
</dbReference>
<organism evidence="3 4">
    <name type="scientific">Candidatus Fervidibacter sacchari</name>
    <dbReference type="NCBI Taxonomy" id="1448929"/>
    <lineage>
        <taxon>Bacteria</taxon>
        <taxon>Candidatus Fervidibacterota</taxon>
        <taxon>Candidatus Fervidibacter</taxon>
    </lineage>
</organism>
<dbReference type="Proteomes" id="UP001204798">
    <property type="component" value="Unassembled WGS sequence"/>
</dbReference>
<feature type="signal peptide" evidence="2">
    <location>
        <begin position="1"/>
        <end position="19"/>
    </location>
</feature>
<dbReference type="PANTHER" id="PTHR30006">
    <property type="entry name" value="THIAMINE-BINDING PERIPLASMIC PROTEIN-RELATED"/>
    <property type="match status" value="1"/>
</dbReference>
<sequence>MRKLALGLVVLLLSAASGAQDKLVLVSPHWEGIQREFEWAFQSYYRKRTGRTVTLQWLDVGGTMAILRYIRTNFSKSPQGIGVDIFWGGGIDPYLQLKRERLLQPIKLSPTILRKLPKTVAGVPLYDPDGMWYGAAVSGFGIMFNKAVLKTLKVKQPKTWEDLTDPKLFNWIAMPDPRRSGSAHMMCEIVLQAYGWEKGWDILAKIFANSKRVAPGSDEPVTDVANGEIAAAPSIDFYAWAKIAEAGEELLGFVYPPRLTIINPDSIAMLKGAPNRKVAQIFMEFVLSEEGQKLWLLPRGAPGGPKQFTLARMSVLPHLYEQLKGQTVIKVNPFKFKPGFRYDSQKGDRRIDVLNSLLGAFFITPHKDLKAYWQQAIKSRRKVTFKPPVSEAEIMRLADRWATDRKLAAQKENEWVRLAKTLYAR</sequence>
<reference evidence="3 4" key="1">
    <citation type="submission" date="2022-08" db="EMBL/GenBank/DDBJ databases">
        <title>Bacterial and archaeal communities from various locations to study Microbial Dark Matter (Phase II).</title>
        <authorList>
            <person name="Stepanauskas R."/>
        </authorList>
    </citation>
    <scope>NUCLEOTIDE SEQUENCE [LARGE SCALE GENOMIC DNA]</scope>
    <source>
        <strain evidence="3 4">PD1</strain>
    </source>
</reference>
<comment type="caution">
    <text evidence="3">The sequence shown here is derived from an EMBL/GenBank/DDBJ whole genome shotgun (WGS) entry which is preliminary data.</text>
</comment>
<dbReference type="Gene3D" id="3.40.190.10">
    <property type="entry name" value="Periplasmic binding protein-like II"/>
    <property type="match status" value="2"/>
</dbReference>
<dbReference type="EMBL" id="JANUCP010000001">
    <property type="protein sequence ID" value="MCS3917677.1"/>
    <property type="molecule type" value="Genomic_DNA"/>
</dbReference>